<keyword evidence="6" id="KW-0460">Magnesium</keyword>
<organism evidence="9 10">
    <name type="scientific">Variibacter gotjawalensis</name>
    <dbReference type="NCBI Taxonomy" id="1333996"/>
    <lineage>
        <taxon>Bacteria</taxon>
        <taxon>Pseudomonadati</taxon>
        <taxon>Pseudomonadota</taxon>
        <taxon>Alphaproteobacteria</taxon>
        <taxon>Hyphomicrobiales</taxon>
        <taxon>Nitrobacteraceae</taxon>
        <taxon>Variibacter</taxon>
    </lineage>
</organism>
<evidence type="ECO:0000256" key="6">
    <source>
        <dbReference type="ARBA" id="ARBA00022842"/>
    </source>
</evidence>
<evidence type="ECO:0000256" key="5">
    <source>
        <dbReference type="ARBA" id="ARBA00022801"/>
    </source>
</evidence>
<dbReference type="PANTHER" id="PTHR33653:SF1">
    <property type="entry name" value="RIBONUCLEASE VAPC2"/>
    <property type="match status" value="1"/>
</dbReference>
<dbReference type="GO" id="GO:0004518">
    <property type="term" value="F:nuclease activity"/>
    <property type="evidence" value="ECO:0007669"/>
    <property type="project" value="UniProtKB-KW"/>
</dbReference>
<evidence type="ECO:0000256" key="7">
    <source>
        <dbReference type="ARBA" id="ARBA00038093"/>
    </source>
</evidence>
<dbReference type="AlphaFoldDB" id="A0A0S3PQH3"/>
<dbReference type="PANTHER" id="PTHR33653">
    <property type="entry name" value="RIBONUCLEASE VAPC2"/>
    <property type="match status" value="1"/>
</dbReference>
<dbReference type="GO" id="GO:0046872">
    <property type="term" value="F:metal ion binding"/>
    <property type="evidence" value="ECO:0007669"/>
    <property type="project" value="UniProtKB-KW"/>
</dbReference>
<keyword evidence="5 9" id="KW-0378">Hydrolase</keyword>
<dbReference type="InterPro" id="IPR029060">
    <property type="entry name" value="PIN-like_dom_sf"/>
</dbReference>
<evidence type="ECO:0000256" key="2">
    <source>
        <dbReference type="ARBA" id="ARBA00022649"/>
    </source>
</evidence>
<dbReference type="EC" id="3.1.-.-" evidence="9"/>
<dbReference type="KEGG" id="vgo:GJW-30_1_00722"/>
<evidence type="ECO:0000259" key="8">
    <source>
        <dbReference type="Pfam" id="PF01850"/>
    </source>
</evidence>
<dbReference type="InterPro" id="IPR002716">
    <property type="entry name" value="PIN_dom"/>
</dbReference>
<keyword evidence="10" id="KW-1185">Reference proteome</keyword>
<dbReference type="InterPro" id="IPR050556">
    <property type="entry name" value="Type_II_TA_system_RNase"/>
</dbReference>
<evidence type="ECO:0000256" key="3">
    <source>
        <dbReference type="ARBA" id="ARBA00022722"/>
    </source>
</evidence>
<dbReference type="Gene3D" id="3.40.50.1010">
    <property type="entry name" value="5'-nuclease"/>
    <property type="match status" value="1"/>
</dbReference>
<evidence type="ECO:0000313" key="10">
    <source>
        <dbReference type="Proteomes" id="UP000236884"/>
    </source>
</evidence>
<sequence length="102" mass="11484">MSWLLDTNVISEVRRPSPEPKVIRWLNEVDEDRVYLSVATIAELRRGIALLGDGRRRESLATWLDEELPGRFADRVLSIDGRIANRGGISWPTAGGAVLRCR</sequence>
<keyword evidence="2" id="KW-1277">Toxin-antitoxin system</keyword>
<dbReference type="Pfam" id="PF01850">
    <property type="entry name" value="PIN"/>
    <property type="match status" value="1"/>
</dbReference>
<gene>
    <name evidence="9" type="primary">fitB_1</name>
    <name evidence="9" type="ORF">GJW-30_1_00722</name>
</gene>
<keyword evidence="4" id="KW-0479">Metal-binding</keyword>
<accession>A0A0S3PQH3</accession>
<comment type="similarity">
    <text evidence="7">Belongs to the PINc/VapC protein family.</text>
</comment>
<dbReference type="EMBL" id="AP014946">
    <property type="protein sequence ID" value="BAT58200.1"/>
    <property type="molecule type" value="Genomic_DNA"/>
</dbReference>
<feature type="domain" description="PIN" evidence="8">
    <location>
        <begin position="4"/>
        <end position="84"/>
    </location>
</feature>
<keyword evidence="3" id="KW-0540">Nuclease</keyword>
<reference evidence="9 10" key="1">
    <citation type="submission" date="2015-08" db="EMBL/GenBank/DDBJ databases">
        <title>Investigation of the bacterial diversity of lava forest soil.</title>
        <authorList>
            <person name="Lee J.S."/>
        </authorList>
    </citation>
    <scope>NUCLEOTIDE SEQUENCE [LARGE SCALE GENOMIC DNA]</scope>
    <source>
        <strain evidence="9 10">GJW-30</strain>
    </source>
</reference>
<dbReference type="SUPFAM" id="SSF88723">
    <property type="entry name" value="PIN domain-like"/>
    <property type="match status" value="1"/>
</dbReference>
<dbReference type="Proteomes" id="UP000236884">
    <property type="component" value="Chromosome"/>
</dbReference>
<name>A0A0S3PQH3_9BRAD</name>
<evidence type="ECO:0000313" key="9">
    <source>
        <dbReference type="EMBL" id="BAT58200.1"/>
    </source>
</evidence>
<evidence type="ECO:0000256" key="1">
    <source>
        <dbReference type="ARBA" id="ARBA00001946"/>
    </source>
</evidence>
<protein>
    <submittedName>
        <fullName evidence="9">Toxin FitB</fullName>
        <ecNumber evidence="9">3.1.-.-</ecNumber>
    </submittedName>
</protein>
<dbReference type="GO" id="GO:0016787">
    <property type="term" value="F:hydrolase activity"/>
    <property type="evidence" value="ECO:0007669"/>
    <property type="project" value="UniProtKB-KW"/>
</dbReference>
<comment type="cofactor">
    <cofactor evidence="1">
        <name>Mg(2+)</name>
        <dbReference type="ChEBI" id="CHEBI:18420"/>
    </cofactor>
</comment>
<evidence type="ECO:0000256" key="4">
    <source>
        <dbReference type="ARBA" id="ARBA00022723"/>
    </source>
</evidence>
<proteinExistence type="inferred from homology"/>